<name>A0ABY6CX75_9BACT</name>
<dbReference type="SUPFAM" id="SSF52172">
    <property type="entry name" value="CheY-like"/>
    <property type="match status" value="1"/>
</dbReference>
<dbReference type="PANTHER" id="PTHR48111:SF22">
    <property type="entry name" value="REGULATOR OF RPOS"/>
    <property type="match status" value="1"/>
</dbReference>
<dbReference type="PROSITE" id="PS51755">
    <property type="entry name" value="OMPR_PHOB"/>
    <property type="match status" value="1"/>
</dbReference>
<dbReference type="Pfam" id="PF00072">
    <property type="entry name" value="Response_reg"/>
    <property type="match status" value="1"/>
</dbReference>
<dbReference type="PROSITE" id="PS50110">
    <property type="entry name" value="RESPONSE_REGULATORY"/>
    <property type="match status" value="1"/>
</dbReference>
<reference evidence="10" key="1">
    <citation type="submission" date="2022-10" db="EMBL/GenBank/DDBJ databases">
        <title>Comparative genomics and taxonomic characterization of three novel marine species of genus Reichenbachiella exhibiting antioxidant and polysaccharide degradation activities.</title>
        <authorList>
            <person name="Muhammad N."/>
            <person name="Lee Y.-J."/>
            <person name="Ko J."/>
            <person name="Kim S.-G."/>
        </authorList>
    </citation>
    <scope>NUCLEOTIDE SEQUENCE</scope>
    <source>
        <strain evidence="10">Wsw4-B4</strain>
    </source>
</reference>
<evidence type="ECO:0000256" key="7">
    <source>
        <dbReference type="PROSITE-ProRule" id="PRU01091"/>
    </source>
</evidence>
<dbReference type="InterPro" id="IPR011006">
    <property type="entry name" value="CheY-like_superfamily"/>
</dbReference>
<dbReference type="SMART" id="SM00862">
    <property type="entry name" value="Trans_reg_C"/>
    <property type="match status" value="1"/>
</dbReference>
<keyword evidence="2" id="KW-0902">Two-component regulatory system</keyword>
<dbReference type="Gene3D" id="1.10.10.10">
    <property type="entry name" value="Winged helix-like DNA-binding domain superfamily/Winged helix DNA-binding domain"/>
    <property type="match status" value="1"/>
</dbReference>
<evidence type="ECO:0000313" key="11">
    <source>
        <dbReference type="Proteomes" id="UP001062165"/>
    </source>
</evidence>
<evidence type="ECO:0000256" key="5">
    <source>
        <dbReference type="ARBA" id="ARBA00023163"/>
    </source>
</evidence>
<evidence type="ECO:0000256" key="3">
    <source>
        <dbReference type="ARBA" id="ARBA00023015"/>
    </source>
</evidence>
<dbReference type="SMART" id="SM00448">
    <property type="entry name" value="REC"/>
    <property type="match status" value="1"/>
</dbReference>
<feature type="DNA-binding region" description="OmpR/PhoB-type" evidence="7">
    <location>
        <begin position="124"/>
        <end position="224"/>
    </location>
</feature>
<dbReference type="Pfam" id="PF00486">
    <property type="entry name" value="Trans_reg_C"/>
    <property type="match status" value="1"/>
</dbReference>
<keyword evidence="4 7" id="KW-0238">DNA-binding</keyword>
<dbReference type="EMBL" id="CP106735">
    <property type="protein sequence ID" value="UXX78473.1"/>
    <property type="molecule type" value="Genomic_DNA"/>
</dbReference>
<feature type="modified residue" description="4-aspartylphosphate" evidence="6">
    <location>
        <position position="51"/>
    </location>
</feature>
<dbReference type="CDD" id="cd00383">
    <property type="entry name" value="trans_reg_C"/>
    <property type="match status" value="1"/>
</dbReference>
<protein>
    <submittedName>
        <fullName evidence="10">Response regulator transcription factor</fullName>
    </submittedName>
</protein>
<dbReference type="InterPro" id="IPR036388">
    <property type="entry name" value="WH-like_DNA-bd_sf"/>
</dbReference>
<gene>
    <name evidence="10" type="ORF">N7E81_14015</name>
</gene>
<organism evidence="10 11">
    <name type="scientific">Reichenbachiella carrageenanivorans</name>
    <dbReference type="NCBI Taxonomy" id="2979869"/>
    <lineage>
        <taxon>Bacteria</taxon>
        <taxon>Pseudomonadati</taxon>
        <taxon>Bacteroidota</taxon>
        <taxon>Cytophagia</taxon>
        <taxon>Cytophagales</taxon>
        <taxon>Reichenbachiellaceae</taxon>
        <taxon>Reichenbachiella</taxon>
    </lineage>
</organism>
<feature type="domain" description="OmpR/PhoB-type" evidence="9">
    <location>
        <begin position="124"/>
        <end position="224"/>
    </location>
</feature>
<evidence type="ECO:0000256" key="1">
    <source>
        <dbReference type="ARBA" id="ARBA00022553"/>
    </source>
</evidence>
<dbReference type="Gene3D" id="3.40.50.2300">
    <property type="match status" value="1"/>
</dbReference>
<keyword evidence="5" id="KW-0804">Transcription</keyword>
<evidence type="ECO:0000259" key="8">
    <source>
        <dbReference type="PROSITE" id="PS50110"/>
    </source>
</evidence>
<evidence type="ECO:0000256" key="6">
    <source>
        <dbReference type="PROSITE-ProRule" id="PRU00169"/>
    </source>
</evidence>
<evidence type="ECO:0000256" key="2">
    <source>
        <dbReference type="ARBA" id="ARBA00023012"/>
    </source>
</evidence>
<dbReference type="RefSeq" id="WP_263050218.1">
    <property type="nucleotide sequence ID" value="NZ_CP106735.1"/>
</dbReference>
<dbReference type="Proteomes" id="UP001062165">
    <property type="component" value="Chromosome"/>
</dbReference>
<dbReference type="Gene3D" id="6.10.250.690">
    <property type="match status" value="1"/>
</dbReference>
<sequence length="225" mass="25542">MKILVVEDEKGLAESISEYLSKEGFVVETADEFNLAHEKISLYNYDCAIVDLNLPNGTGFDIVSYIKSKDVSTGIIIISARNALEDKIRGLEIGSDDYLIKPFHLSELNARVKSLIRRRQFGGTNEMTYKEININLNSRKVFANNSNVVLSRKEFDLLMYFISNINVVLTKPAIAEHLYGDYIDSSDSFDMLYSQIKNLRKKLTESGCNDYIQTIYGIGYKFGLE</sequence>
<evidence type="ECO:0000259" key="9">
    <source>
        <dbReference type="PROSITE" id="PS51755"/>
    </source>
</evidence>
<dbReference type="InterPro" id="IPR001867">
    <property type="entry name" value="OmpR/PhoB-type_DNA-bd"/>
</dbReference>
<keyword evidence="3" id="KW-0805">Transcription regulation</keyword>
<dbReference type="PANTHER" id="PTHR48111">
    <property type="entry name" value="REGULATOR OF RPOS"/>
    <property type="match status" value="1"/>
</dbReference>
<keyword evidence="1 6" id="KW-0597">Phosphoprotein</keyword>
<evidence type="ECO:0000313" key="10">
    <source>
        <dbReference type="EMBL" id="UXX78473.1"/>
    </source>
</evidence>
<proteinExistence type="predicted"/>
<feature type="domain" description="Response regulatory" evidence="8">
    <location>
        <begin position="2"/>
        <end position="116"/>
    </location>
</feature>
<dbReference type="InterPro" id="IPR039420">
    <property type="entry name" value="WalR-like"/>
</dbReference>
<evidence type="ECO:0000256" key="4">
    <source>
        <dbReference type="ARBA" id="ARBA00023125"/>
    </source>
</evidence>
<accession>A0ABY6CX75</accession>
<keyword evidence="11" id="KW-1185">Reference proteome</keyword>
<dbReference type="InterPro" id="IPR001789">
    <property type="entry name" value="Sig_transdc_resp-reg_receiver"/>
</dbReference>